<dbReference type="EMBL" id="JAAIUW010000013">
    <property type="protein sequence ID" value="KAF7803182.1"/>
    <property type="molecule type" value="Genomic_DNA"/>
</dbReference>
<name>A0A834VZE1_9FABA</name>
<protein>
    <submittedName>
        <fullName evidence="1">Uncharacterized protein</fullName>
    </submittedName>
</protein>
<gene>
    <name evidence="1" type="ORF">G2W53_042293</name>
</gene>
<comment type="caution">
    <text evidence="1">The sequence shown here is derived from an EMBL/GenBank/DDBJ whole genome shotgun (WGS) entry which is preliminary data.</text>
</comment>
<organism evidence="1 2">
    <name type="scientific">Senna tora</name>
    <dbReference type="NCBI Taxonomy" id="362788"/>
    <lineage>
        <taxon>Eukaryota</taxon>
        <taxon>Viridiplantae</taxon>
        <taxon>Streptophyta</taxon>
        <taxon>Embryophyta</taxon>
        <taxon>Tracheophyta</taxon>
        <taxon>Spermatophyta</taxon>
        <taxon>Magnoliopsida</taxon>
        <taxon>eudicotyledons</taxon>
        <taxon>Gunneridae</taxon>
        <taxon>Pentapetalae</taxon>
        <taxon>rosids</taxon>
        <taxon>fabids</taxon>
        <taxon>Fabales</taxon>
        <taxon>Fabaceae</taxon>
        <taxon>Caesalpinioideae</taxon>
        <taxon>Cassia clade</taxon>
        <taxon>Senna</taxon>
    </lineage>
</organism>
<dbReference type="AlphaFoldDB" id="A0A834VZE1"/>
<accession>A0A834VZE1</accession>
<evidence type="ECO:0000313" key="2">
    <source>
        <dbReference type="Proteomes" id="UP000634136"/>
    </source>
</evidence>
<reference evidence="1" key="1">
    <citation type="submission" date="2020-09" db="EMBL/GenBank/DDBJ databases">
        <title>Genome-Enabled Discovery of Anthraquinone Biosynthesis in Senna tora.</title>
        <authorList>
            <person name="Kang S.-H."/>
            <person name="Pandey R.P."/>
            <person name="Lee C.-M."/>
            <person name="Sim J.-S."/>
            <person name="Jeong J.-T."/>
            <person name="Choi B.-S."/>
            <person name="Jung M."/>
            <person name="Ginzburg D."/>
            <person name="Zhao K."/>
            <person name="Won S.Y."/>
            <person name="Oh T.-J."/>
            <person name="Yu Y."/>
            <person name="Kim N.-H."/>
            <person name="Lee O.R."/>
            <person name="Lee T.-H."/>
            <person name="Bashyal P."/>
            <person name="Kim T.-S."/>
            <person name="Lee W.-H."/>
            <person name="Kawkins C."/>
            <person name="Kim C.-K."/>
            <person name="Kim J.S."/>
            <person name="Ahn B.O."/>
            <person name="Rhee S.Y."/>
            <person name="Sohng J.K."/>
        </authorList>
    </citation>
    <scope>NUCLEOTIDE SEQUENCE</scope>
    <source>
        <tissue evidence="1">Leaf</tissue>
    </source>
</reference>
<evidence type="ECO:0000313" key="1">
    <source>
        <dbReference type="EMBL" id="KAF7803182.1"/>
    </source>
</evidence>
<proteinExistence type="predicted"/>
<keyword evidence="2" id="KW-1185">Reference proteome</keyword>
<sequence length="22" mass="2568">MAESPPNDLYRYSLIGHGRFLM</sequence>
<dbReference type="Proteomes" id="UP000634136">
    <property type="component" value="Unassembled WGS sequence"/>
</dbReference>